<dbReference type="InterPro" id="IPR003594">
    <property type="entry name" value="HATPase_dom"/>
</dbReference>
<accession>A0A2M8PBY7</accession>
<dbReference type="AlphaFoldDB" id="A0A2M8PBY7"/>
<dbReference type="PROSITE" id="PS50109">
    <property type="entry name" value="HIS_KIN"/>
    <property type="match status" value="1"/>
</dbReference>
<reference evidence="7 8" key="1">
    <citation type="submission" date="2017-11" db="EMBL/GenBank/DDBJ databases">
        <title>Evolution of Phototrophy in the Chloroflexi Phylum Driven by Horizontal Gene Transfer.</title>
        <authorList>
            <person name="Ward L.M."/>
            <person name="Hemp J."/>
            <person name="Shih P.M."/>
            <person name="Mcglynn S.E."/>
            <person name="Fischer W."/>
        </authorList>
    </citation>
    <scope>NUCLEOTIDE SEQUENCE [LARGE SCALE GENOMIC DNA]</scope>
    <source>
        <strain evidence="7">JP3_13</strain>
    </source>
</reference>
<keyword evidence="4" id="KW-0418">Kinase</keyword>
<comment type="catalytic activity">
    <reaction evidence="1">
        <text>ATP + protein L-histidine = ADP + protein N-phospho-L-histidine.</text>
        <dbReference type="EC" id="2.7.13.3"/>
    </reaction>
</comment>
<dbReference type="CDD" id="cd00075">
    <property type="entry name" value="HATPase"/>
    <property type="match status" value="1"/>
</dbReference>
<organism evidence="7 8">
    <name type="scientific">Candidatus Thermofonsia Clade 1 bacterium</name>
    <dbReference type="NCBI Taxonomy" id="2364210"/>
    <lineage>
        <taxon>Bacteria</taxon>
        <taxon>Bacillati</taxon>
        <taxon>Chloroflexota</taxon>
        <taxon>Candidatus Thermofontia</taxon>
        <taxon>Candidatus Thermofonsia Clade 1</taxon>
    </lineage>
</organism>
<keyword evidence="5" id="KW-0902">Two-component regulatory system</keyword>
<dbReference type="Pfam" id="PF02518">
    <property type="entry name" value="HATPase_c"/>
    <property type="match status" value="1"/>
</dbReference>
<dbReference type="GO" id="GO:0000155">
    <property type="term" value="F:phosphorelay sensor kinase activity"/>
    <property type="evidence" value="ECO:0007669"/>
    <property type="project" value="InterPro"/>
</dbReference>
<evidence type="ECO:0000259" key="6">
    <source>
        <dbReference type="PROSITE" id="PS50109"/>
    </source>
</evidence>
<comment type="caution">
    <text evidence="7">The sequence shown here is derived from an EMBL/GenBank/DDBJ whole genome shotgun (WGS) entry which is preliminary data.</text>
</comment>
<feature type="domain" description="Histidine kinase" evidence="6">
    <location>
        <begin position="18"/>
        <end position="238"/>
    </location>
</feature>
<dbReference type="PRINTS" id="PR00344">
    <property type="entry name" value="BCTRLSENSOR"/>
</dbReference>
<proteinExistence type="predicted"/>
<evidence type="ECO:0000313" key="8">
    <source>
        <dbReference type="Proteomes" id="UP000229681"/>
    </source>
</evidence>
<name>A0A2M8PBY7_9CHLR</name>
<evidence type="ECO:0000313" key="7">
    <source>
        <dbReference type="EMBL" id="PJF35065.1"/>
    </source>
</evidence>
<evidence type="ECO:0000256" key="1">
    <source>
        <dbReference type="ARBA" id="ARBA00000085"/>
    </source>
</evidence>
<gene>
    <name evidence="7" type="ORF">CUN49_12475</name>
</gene>
<evidence type="ECO:0000256" key="5">
    <source>
        <dbReference type="ARBA" id="ARBA00023012"/>
    </source>
</evidence>
<dbReference type="SMART" id="SM00387">
    <property type="entry name" value="HATPase_c"/>
    <property type="match status" value="1"/>
</dbReference>
<sequence>MSNASAHASWDRGQWLVLFAHDLRKPLCRLISGLYTLHDMLTMSDHELLPMVLRIISDSGNDLLQMIDSMPIGDVGAQQPVMRACSLPALVERVLNSWQNAAQRPNVTLVNDLPENPPLLCADESQVLRLLWNLVENAMRYAPNSRVRLTALPEPQIEAGRAFLQIGVLDSGSGVPHELRQRIFDYFFRGSEADSDAIGYGLGLPFCKWMVEQHGGRIWVEDAPGGGAAFWFTLPTCAEAQD</sequence>
<dbReference type="Proteomes" id="UP000229681">
    <property type="component" value="Unassembled WGS sequence"/>
</dbReference>
<keyword evidence="4" id="KW-0808">Transferase</keyword>
<dbReference type="Gene3D" id="3.30.565.10">
    <property type="entry name" value="Histidine kinase-like ATPase, C-terminal domain"/>
    <property type="match status" value="1"/>
</dbReference>
<dbReference type="InterPro" id="IPR036097">
    <property type="entry name" value="HisK_dim/P_sf"/>
</dbReference>
<dbReference type="SUPFAM" id="SSF55874">
    <property type="entry name" value="ATPase domain of HSP90 chaperone/DNA topoisomerase II/histidine kinase"/>
    <property type="match status" value="1"/>
</dbReference>
<dbReference type="InterPro" id="IPR005467">
    <property type="entry name" value="His_kinase_dom"/>
</dbReference>
<dbReference type="EMBL" id="PGTM01000214">
    <property type="protein sequence ID" value="PJF35065.1"/>
    <property type="molecule type" value="Genomic_DNA"/>
</dbReference>
<dbReference type="InterPro" id="IPR004358">
    <property type="entry name" value="Sig_transdc_His_kin-like_C"/>
</dbReference>
<dbReference type="EC" id="2.7.13.3" evidence="2"/>
<keyword evidence="3" id="KW-0597">Phosphoprotein</keyword>
<evidence type="ECO:0000256" key="2">
    <source>
        <dbReference type="ARBA" id="ARBA00012438"/>
    </source>
</evidence>
<evidence type="ECO:0000256" key="4">
    <source>
        <dbReference type="ARBA" id="ARBA00022777"/>
    </source>
</evidence>
<dbReference type="InterPro" id="IPR036890">
    <property type="entry name" value="HATPase_C_sf"/>
</dbReference>
<protein>
    <recommendedName>
        <fullName evidence="2">histidine kinase</fullName>
        <ecNumber evidence="2">2.7.13.3</ecNumber>
    </recommendedName>
</protein>
<dbReference type="SUPFAM" id="SSF47384">
    <property type="entry name" value="Homodimeric domain of signal transducing histidine kinase"/>
    <property type="match status" value="1"/>
</dbReference>
<evidence type="ECO:0000256" key="3">
    <source>
        <dbReference type="ARBA" id="ARBA00022553"/>
    </source>
</evidence>
<dbReference type="PANTHER" id="PTHR43547">
    <property type="entry name" value="TWO-COMPONENT HISTIDINE KINASE"/>
    <property type="match status" value="1"/>
</dbReference>
<dbReference type="PANTHER" id="PTHR43547:SF2">
    <property type="entry name" value="HYBRID SIGNAL TRANSDUCTION HISTIDINE KINASE C"/>
    <property type="match status" value="1"/>
</dbReference>